<evidence type="ECO:0000313" key="2">
    <source>
        <dbReference type="EMBL" id="EXM13389.1"/>
    </source>
</evidence>
<dbReference type="EMBL" id="KK035289">
    <property type="protein sequence ID" value="EXM13389.1"/>
    <property type="molecule type" value="Genomic_DNA"/>
</dbReference>
<feature type="region of interest" description="Disordered" evidence="1">
    <location>
        <begin position="27"/>
        <end position="88"/>
    </location>
</feature>
<feature type="compositionally biased region" description="Basic and acidic residues" evidence="1">
    <location>
        <begin position="69"/>
        <end position="79"/>
    </location>
</feature>
<proteinExistence type="predicted"/>
<dbReference type="AlphaFoldDB" id="X0KIE9"/>
<evidence type="ECO:0000256" key="1">
    <source>
        <dbReference type="SAM" id="MobiDB-lite"/>
    </source>
</evidence>
<feature type="compositionally biased region" description="Acidic residues" evidence="1">
    <location>
        <begin position="154"/>
        <end position="164"/>
    </location>
</feature>
<dbReference type="Proteomes" id="UP000030701">
    <property type="component" value="Unassembled WGS sequence"/>
</dbReference>
<reference evidence="2" key="1">
    <citation type="submission" date="2011-11" db="EMBL/GenBank/DDBJ databases">
        <title>The Genome Sequence of Fusarium oxysporum Cotton.</title>
        <authorList>
            <consortium name="The Broad Institute Genome Sequencing Platform"/>
            <person name="Ma L.-J."/>
            <person name="Gale L.R."/>
            <person name="Schwartz D.C."/>
            <person name="Zhou S."/>
            <person name="Corby-Kistler H."/>
            <person name="Young S.K."/>
            <person name="Zeng Q."/>
            <person name="Gargeya S."/>
            <person name="Fitzgerald M."/>
            <person name="Haas B."/>
            <person name="Abouelleil A."/>
            <person name="Alvarado L."/>
            <person name="Arachchi H.M."/>
            <person name="Berlin A."/>
            <person name="Brown A."/>
            <person name="Chapman S.B."/>
            <person name="Chen Z."/>
            <person name="Dunbar C."/>
            <person name="Freedman E."/>
            <person name="Gearin G."/>
            <person name="Goldberg J."/>
            <person name="Griggs A."/>
            <person name="Gujja S."/>
            <person name="Heiman D."/>
            <person name="Howarth C."/>
            <person name="Larson L."/>
            <person name="Lui A."/>
            <person name="MacDonald P.J.P."/>
            <person name="Montmayeur A."/>
            <person name="Murphy C."/>
            <person name="Neiman D."/>
            <person name="Pearson M."/>
            <person name="Priest M."/>
            <person name="Roberts A."/>
            <person name="Saif S."/>
            <person name="Shea T."/>
            <person name="Shenoy N."/>
            <person name="Sisk P."/>
            <person name="Stolte C."/>
            <person name="Sykes S."/>
            <person name="Wortman J."/>
            <person name="Nusbaum C."/>
            <person name="Birren B."/>
        </authorList>
    </citation>
    <scope>NUCLEOTIDE SEQUENCE [LARGE SCALE GENOMIC DNA]</scope>
    <source>
        <strain evidence="2">25433</strain>
    </source>
</reference>
<dbReference type="HOGENOM" id="CLU_110324_0_0_1"/>
<accession>X0KIE9</accession>
<feature type="region of interest" description="Disordered" evidence="1">
    <location>
        <begin position="130"/>
        <end position="166"/>
    </location>
</feature>
<organism evidence="2">
    <name type="scientific">Fusarium oxysporum f. sp. vasinfectum 25433</name>
    <dbReference type="NCBI Taxonomy" id="1089449"/>
    <lineage>
        <taxon>Eukaryota</taxon>
        <taxon>Fungi</taxon>
        <taxon>Dikarya</taxon>
        <taxon>Ascomycota</taxon>
        <taxon>Pezizomycotina</taxon>
        <taxon>Sordariomycetes</taxon>
        <taxon>Hypocreomycetidae</taxon>
        <taxon>Hypocreales</taxon>
        <taxon>Nectriaceae</taxon>
        <taxon>Fusarium</taxon>
        <taxon>Fusarium oxysporum species complex</taxon>
    </lineage>
</organism>
<sequence>MLTSGHFGNNQAGQLKVLVVLTSTEVVDKQEPVTPLRPDSYPAPVREEKKRKVKQESASPALNHGKRIKREENVKKEDGTGNPDQAGQEANIKMKAEESFWAAPYESLTDDERETIADEIVVHEHEVALSEVEDPPDYQKFDSIPNHKGSQCSADDEDEADEKDGEQAVVPEFIALGCCPQSIWGDRTRLSDTDIAEALPPAHSTRFRGTKVPATFVVRHKKNTS</sequence>
<protein>
    <submittedName>
        <fullName evidence="2">Uncharacterized protein</fullName>
    </submittedName>
</protein>
<name>X0KIE9_FUSOX</name>
<reference evidence="2" key="2">
    <citation type="submission" date="2014-03" db="EMBL/GenBank/DDBJ databases">
        <title>The Genome Annotation of Fusarium oxysporum Cotton.</title>
        <authorList>
            <consortium name="The Broad Institute Genomics Platform"/>
            <person name="Ma L.-J."/>
            <person name="Corby-Kistler H."/>
            <person name="Broz K."/>
            <person name="Gale L.R."/>
            <person name="Jonkers W."/>
            <person name="O'Donnell K."/>
            <person name="Ploetz R."/>
            <person name="Steinberg C."/>
            <person name="Schwartz D.C."/>
            <person name="VanEtten H."/>
            <person name="Zhou S."/>
            <person name="Young S.K."/>
            <person name="Zeng Q."/>
            <person name="Gargeya S."/>
            <person name="Fitzgerald M."/>
            <person name="Abouelleil A."/>
            <person name="Alvarado L."/>
            <person name="Chapman S.B."/>
            <person name="Gainer-Dewar J."/>
            <person name="Goldberg J."/>
            <person name="Griggs A."/>
            <person name="Gujja S."/>
            <person name="Hansen M."/>
            <person name="Howarth C."/>
            <person name="Imamovic A."/>
            <person name="Ireland A."/>
            <person name="Larimer J."/>
            <person name="McCowan C."/>
            <person name="Murphy C."/>
            <person name="Pearson M."/>
            <person name="Poon T.W."/>
            <person name="Priest M."/>
            <person name="Roberts A."/>
            <person name="Saif S."/>
            <person name="Shea T."/>
            <person name="Sykes S."/>
            <person name="Wortman J."/>
            <person name="Nusbaum C."/>
            <person name="Birren B."/>
        </authorList>
    </citation>
    <scope>NUCLEOTIDE SEQUENCE</scope>
    <source>
        <strain evidence="2">25433</strain>
    </source>
</reference>
<gene>
    <name evidence="2" type="ORF">FOTG_18156</name>
</gene>